<dbReference type="SMART" id="SM00404">
    <property type="entry name" value="PTPc_motif"/>
    <property type="match status" value="1"/>
</dbReference>
<dbReference type="OrthoDB" id="6277409at2759"/>
<feature type="domain" description="Tyrosine specific protein phosphatases" evidence="14">
    <location>
        <begin position="1097"/>
        <end position="1171"/>
    </location>
</feature>
<reference evidence="16 17" key="1">
    <citation type="submission" date="2018-04" db="EMBL/GenBank/DDBJ databases">
        <title>The genome of golden apple snail Pomacea canaliculata provides insight into stress tolerance and invasive adaptation.</title>
        <authorList>
            <person name="Liu C."/>
            <person name="Liu B."/>
            <person name="Ren Y."/>
            <person name="Zhang Y."/>
            <person name="Wang H."/>
            <person name="Li S."/>
            <person name="Jiang F."/>
            <person name="Yin L."/>
            <person name="Zhang G."/>
            <person name="Qian W."/>
            <person name="Fan W."/>
        </authorList>
    </citation>
    <scope>NUCLEOTIDE SEQUENCE [LARGE SCALE GENOMIC DNA]</scope>
    <source>
        <strain evidence="16">SZHN2017</strain>
        <tissue evidence="16">Muscle</tissue>
    </source>
</reference>
<dbReference type="FunFam" id="3.90.190.10:FF:000009">
    <property type="entry name" value="Receptor-type tyrosine-protein phosphatase beta"/>
    <property type="match status" value="1"/>
</dbReference>
<evidence type="ECO:0000256" key="6">
    <source>
        <dbReference type="ARBA" id="ARBA00022801"/>
    </source>
</evidence>
<evidence type="ECO:0000256" key="2">
    <source>
        <dbReference type="ARBA" id="ARBA00013064"/>
    </source>
</evidence>
<proteinExistence type="predicted"/>
<dbReference type="Pfam" id="PF00041">
    <property type="entry name" value="fn3"/>
    <property type="match status" value="1"/>
</dbReference>
<dbReference type="SUPFAM" id="SSF52799">
    <property type="entry name" value="(Phosphotyrosine protein) phosphatases II"/>
    <property type="match status" value="1"/>
</dbReference>
<keyword evidence="6" id="KW-0378">Hydrolase</keyword>
<dbReference type="InterPro" id="IPR036116">
    <property type="entry name" value="FN3_sf"/>
</dbReference>
<dbReference type="InterPro" id="IPR041201">
    <property type="entry name" value="PTPRJ_TM"/>
</dbReference>
<dbReference type="AlphaFoldDB" id="A0A2T7P5C3"/>
<keyword evidence="5" id="KW-0677">Repeat</keyword>
<evidence type="ECO:0000256" key="12">
    <source>
        <dbReference type="SAM" id="Phobius"/>
    </source>
</evidence>
<evidence type="ECO:0000259" key="13">
    <source>
        <dbReference type="PROSITE" id="PS50055"/>
    </source>
</evidence>
<evidence type="ECO:0000256" key="11">
    <source>
        <dbReference type="ARBA" id="ARBA00051722"/>
    </source>
</evidence>
<organism evidence="16 17">
    <name type="scientific">Pomacea canaliculata</name>
    <name type="common">Golden apple snail</name>
    <dbReference type="NCBI Taxonomy" id="400727"/>
    <lineage>
        <taxon>Eukaryota</taxon>
        <taxon>Metazoa</taxon>
        <taxon>Spiralia</taxon>
        <taxon>Lophotrochozoa</taxon>
        <taxon>Mollusca</taxon>
        <taxon>Gastropoda</taxon>
        <taxon>Caenogastropoda</taxon>
        <taxon>Architaenioglossa</taxon>
        <taxon>Ampullarioidea</taxon>
        <taxon>Ampullariidae</taxon>
        <taxon>Pomacea</taxon>
    </lineage>
</organism>
<evidence type="ECO:0000313" key="17">
    <source>
        <dbReference type="Proteomes" id="UP000245119"/>
    </source>
</evidence>
<comment type="caution">
    <text evidence="16">The sequence shown here is derived from an EMBL/GenBank/DDBJ whole genome shotgun (WGS) entry which is preliminary data.</text>
</comment>
<keyword evidence="8 12" id="KW-1133">Transmembrane helix</keyword>
<evidence type="ECO:0000313" key="16">
    <source>
        <dbReference type="EMBL" id="PVD28611.1"/>
    </source>
</evidence>
<comment type="subcellular location">
    <subcellularLocation>
        <location evidence="1">Membrane</location>
        <topology evidence="1">Single-pass type I membrane protein</topology>
    </subcellularLocation>
</comment>
<evidence type="ECO:0000259" key="14">
    <source>
        <dbReference type="PROSITE" id="PS50056"/>
    </source>
</evidence>
<dbReference type="InterPro" id="IPR000387">
    <property type="entry name" value="Tyr_Pase_dom"/>
</dbReference>
<dbReference type="Gene3D" id="3.90.190.10">
    <property type="entry name" value="Protein tyrosine phosphatase superfamily"/>
    <property type="match status" value="1"/>
</dbReference>
<evidence type="ECO:0000256" key="1">
    <source>
        <dbReference type="ARBA" id="ARBA00004479"/>
    </source>
</evidence>
<dbReference type="EC" id="3.1.3.48" evidence="2"/>
<evidence type="ECO:0000256" key="8">
    <source>
        <dbReference type="ARBA" id="ARBA00022989"/>
    </source>
</evidence>
<dbReference type="Pfam" id="PF18861">
    <property type="entry name" value="PTP_tm"/>
    <property type="match status" value="1"/>
</dbReference>
<dbReference type="CDD" id="cd00063">
    <property type="entry name" value="FN3"/>
    <property type="match status" value="4"/>
</dbReference>
<dbReference type="PRINTS" id="PR00700">
    <property type="entry name" value="PRTYPHPHTASE"/>
</dbReference>
<dbReference type="InterPro" id="IPR050713">
    <property type="entry name" value="RTP_Phos/Ushers"/>
</dbReference>
<dbReference type="EMBL" id="PZQS01000006">
    <property type="protein sequence ID" value="PVD28611.1"/>
    <property type="molecule type" value="Genomic_DNA"/>
</dbReference>
<accession>A0A2T7P5C3</accession>
<feature type="domain" description="Fibronectin type-III" evidence="15">
    <location>
        <begin position="261"/>
        <end position="353"/>
    </location>
</feature>
<keyword evidence="10" id="KW-0325">Glycoprotein</keyword>
<protein>
    <recommendedName>
        <fullName evidence="2">protein-tyrosine-phosphatase</fullName>
        <ecNumber evidence="2">3.1.3.48</ecNumber>
    </recommendedName>
</protein>
<feature type="domain" description="Fibronectin type-III" evidence="15">
    <location>
        <begin position="354"/>
        <end position="447"/>
    </location>
</feature>
<evidence type="ECO:0000256" key="7">
    <source>
        <dbReference type="ARBA" id="ARBA00022912"/>
    </source>
</evidence>
<dbReference type="InterPro" id="IPR029021">
    <property type="entry name" value="Prot-tyrosine_phosphatase-like"/>
</dbReference>
<dbReference type="SMART" id="SM00060">
    <property type="entry name" value="FN3"/>
    <property type="match status" value="5"/>
</dbReference>
<gene>
    <name evidence="16" type="ORF">C0Q70_11204</name>
</gene>
<evidence type="ECO:0000256" key="5">
    <source>
        <dbReference type="ARBA" id="ARBA00022737"/>
    </source>
</evidence>
<keyword evidence="7" id="KW-0904">Protein phosphatase</keyword>
<comment type="catalytic activity">
    <reaction evidence="11">
        <text>O-phospho-L-tyrosyl-[protein] + H2O = L-tyrosyl-[protein] + phosphate</text>
        <dbReference type="Rhea" id="RHEA:10684"/>
        <dbReference type="Rhea" id="RHEA-COMP:10136"/>
        <dbReference type="Rhea" id="RHEA-COMP:20101"/>
        <dbReference type="ChEBI" id="CHEBI:15377"/>
        <dbReference type="ChEBI" id="CHEBI:43474"/>
        <dbReference type="ChEBI" id="CHEBI:46858"/>
        <dbReference type="ChEBI" id="CHEBI:61978"/>
        <dbReference type="EC" id="3.1.3.48"/>
    </reaction>
</comment>
<dbReference type="Pfam" id="PF00102">
    <property type="entry name" value="Y_phosphatase"/>
    <property type="match status" value="1"/>
</dbReference>
<name>A0A2T7P5C3_POMCA</name>
<evidence type="ECO:0000259" key="15">
    <source>
        <dbReference type="PROSITE" id="PS50853"/>
    </source>
</evidence>
<dbReference type="GO" id="GO:0004725">
    <property type="term" value="F:protein tyrosine phosphatase activity"/>
    <property type="evidence" value="ECO:0007669"/>
    <property type="project" value="UniProtKB-EC"/>
</dbReference>
<dbReference type="PROSITE" id="PS50056">
    <property type="entry name" value="TYR_PHOSPHATASE_2"/>
    <property type="match status" value="1"/>
</dbReference>
<feature type="transmembrane region" description="Helical" evidence="12">
    <location>
        <begin position="845"/>
        <end position="871"/>
    </location>
</feature>
<evidence type="ECO:0000256" key="10">
    <source>
        <dbReference type="ARBA" id="ARBA00023180"/>
    </source>
</evidence>
<dbReference type="SMART" id="SM00194">
    <property type="entry name" value="PTPc"/>
    <property type="match status" value="1"/>
</dbReference>
<dbReference type="InterPro" id="IPR013783">
    <property type="entry name" value="Ig-like_fold"/>
</dbReference>
<dbReference type="PANTHER" id="PTHR46957">
    <property type="entry name" value="CYTOKINE RECEPTOR"/>
    <property type="match status" value="1"/>
</dbReference>
<keyword evidence="4" id="KW-0732">Signal</keyword>
<feature type="domain" description="Tyrosine-protein phosphatase" evidence="13">
    <location>
        <begin position="925"/>
        <end position="1167"/>
    </location>
</feature>
<dbReference type="GO" id="GO:0032502">
    <property type="term" value="P:developmental process"/>
    <property type="evidence" value="ECO:0007669"/>
    <property type="project" value="UniProtKB-ARBA"/>
</dbReference>
<keyword evidence="3 12" id="KW-0812">Transmembrane</keyword>
<evidence type="ECO:0000256" key="4">
    <source>
        <dbReference type="ARBA" id="ARBA00022729"/>
    </source>
</evidence>
<dbReference type="InterPro" id="IPR000242">
    <property type="entry name" value="PTP_cat"/>
</dbReference>
<dbReference type="CDD" id="cd14548">
    <property type="entry name" value="R3-PTPc"/>
    <property type="match status" value="1"/>
</dbReference>
<dbReference type="PANTHER" id="PTHR46957:SF3">
    <property type="entry name" value="CYTOKINE RECEPTOR"/>
    <property type="match status" value="1"/>
</dbReference>
<dbReference type="InterPro" id="IPR003961">
    <property type="entry name" value="FN3_dom"/>
</dbReference>
<dbReference type="Proteomes" id="UP000245119">
    <property type="component" value="Linkage Group LG6"/>
</dbReference>
<dbReference type="PROSITE" id="PS50055">
    <property type="entry name" value="TYR_PHOSPHATASE_PTP"/>
    <property type="match status" value="1"/>
</dbReference>
<keyword evidence="17" id="KW-1185">Reference proteome</keyword>
<dbReference type="SUPFAM" id="SSF49265">
    <property type="entry name" value="Fibronectin type III"/>
    <property type="match status" value="5"/>
</dbReference>
<feature type="domain" description="Fibronectin type-III" evidence="15">
    <location>
        <begin position="78"/>
        <end position="168"/>
    </location>
</feature>
<sequence length="1178" mass="131108">MVVFEFHDFLPVPSAPVKLSAKALNTTALQVTWEAAPSSLQSSFNCNSSTTDTYTCVTKEHKFCHCHLGRSQWLNPESVAALQKVEATAESITVNWTAPTSGNFSSYQLGINPTDSPQSIIQVPLHRTQHTFEGLKPGKNYTVAIRTIIGQTNFGQIVRLQAVTKPLPVMDLKVNTVNSQSLNVRWAVNGTSEQNSFTVLQEKDGVSRSININASSGQIVYEVPLTQLLAGYTYSVTVIASRTIDTDLEDSEAVVTEGTTNPLPVRNLIVTVSSSMITVTWVPGINSRQDIYTIKYRPLLEKPDAVWLEQTAVTNATQFIAFPGEEYQLSVIAKSKFYSSDPTNASVIVAPLGPVLLLKKEQTTTSSVTVTWNYESSFTFTQMWSLRYYNTSSKWTSDMVNITRSNATTYSHVLSGLMPGVTYTVELVAVVKGVTSTPVQLNATAKPVINTVMNEIKKFTTQSQFAVQYTVTYTDVFDFFEFTLQNETDTSLVQKDKLNSNQTAVFSGLQSGRVYTVEAVTISSKVRSDPISMQIVTVPVEVEVSFESKAETISVQLGKQKDFATGYRVFCTTPSTSSCGNFDSPSAVNSFKAVENGFRSVLLSWMPPSHLNGHLRQYIVEYSGSHPSGGQVCEHMSACPCSQSLSYSYIYLMPRALACLGKCFFFTGSFTEVTKPLFKAGMTRETGKPVPPAEGSAMTENTISVQLNNVFSDDNGPVVAYAVIVSLDSSQQDSRPVLPSWKDTQDDSSHVVYQATSNCSDLFHSHSSCGKSSSRHVRAVSDVDFVVFTVGSQSAEECKALKFCNGPLKAGTDYYIKLRAFTAAGFTDTAYSAKVKTVDSAKSSAVTVAVVVVILILVTVVVAVVVTFFVVRHKRRPKKATKYRPAHSSRPFSEGANLKRFSRPVRLVDFPEHVQRMGADSDFKYAEEYEDLKEVGRDQPCYAAELPANRPKNRFTNILPYDHSRVKLLPTDDEEGSDYINANYMPGYNSKREYIATQGPLPATRDDFWRMVWEQNSCNIVMLTRCMEKGREKSDHYWPTDSEPKYYGDLQVVVLHETHLPDWTITEFRVCHGDSCRQIRHFHYKAWPDFGVPKHHTSLIRFVRTVRDKLIKDGGPIVTHCSAGVGRSGTFIVLDHVLQLIKEKEEVDIFNIVYNLRRERVLMVQTEYSVVEDEMLTQ</sequence>
<evidence type="ECO:0000256" key="3">
    <source>
        <dbReference type="ARBA" id="ARBA00022692"/>
    </source>
</evidence>
<dbReference type="PROSITE" id="PS50853">
    <property type="entry name" value="FN3"/>
    <property type="match status" value="3"/>
</dbReference>
<evidence type="ECO:0000256" key="9">
    <source>
        <dbReference type="ARBA" id="ARBA00023136"/>
    </source>
</evidence>
<dbReference type="Gene3D" id="2.60.40.10">
    <property type="entry name" value="Immunoglobulins"/>
    <property type="match status" value="6"/>
</dbReference>
<keyword evidence="9 12" id="KW-0472">Membrane</keyword>
<dbReference type="InterPro" id="IPR003595">
    <property type="entry name" value="Tyr_Pase_cat"/>
</dbReference>
<dbReference type="STRING" id="400727.A0A2T7P5C3"/>
<dbReference type="GO" id="GO:0016020">
    <property type="term" value="C:membrane"/>
    <property type="evidence" value="ECO:0007669"/>
    <property type="project" value="UniProtKB-SubCell"/>
</dbReference>